<dbReference type="PANTHER" id="PTHR48125:SF12">
    <property type="entry name" value="AT HOOK TRANSCRIPTION FACTOR FAMILY-RELATED"/>
    <property type="match status" value="1"/>
</dbReference>
<feature type="compositionally biased region" description="Low complexity" evidence="1">
    <location>
        <begin position="410"/>
        <end position="430"/>
    </location>
</feature>
<feature type="compositionally biased region" description="Low complexity" evidence="1">
    <location>
        <begin position="453"/>
        <end position="477"/>
    </location>
</feature>
<proteinExistence type="predicted"/>
<feature type="compositionally biased region" description="Polar residues" evidence="1">
    <location>
        <begin position="509"/>
        <end position="518"/>
    </location>
</feature>
<feature type="region of interest" description="Disordered" evidence="1">
    <location>
        <begin position="1075"/>
        <end position="1094"/>
    </location>
</feature>
<feature type="compositionally biased region" description="Polar residues" evidence="1">
    <location>
        <begin position="652"/>
        <end position="663"/>
    </location>
</feature>
<feature type="region of interest" description="Disordered" evidence="1">
    <location>
        <begin position="290"/>
        <end position="311"/>
    </location>
</feature>
<feature type="compositionally biased region" description="Basic and acidic residues" evidence="1">
    <location>
        <begin position="1179"/>
        <end position="1204"/>
    </location>
</feature>
<dbReference type="Proteomes" id="UP000663852">
    <property type="component" value="Unassembled WGS sequence"/>
</dbReference>
<feature type="compositionally biased region" description="Low complexity" evidence="1">
    <location>
        <begin position="519"/>
        <end position="533"/>
    </location>
</feature>
<feature type="compositionally biased region" description="Pro residues" evidence="1">
    <location>
        <begin position="571"/>
        <end position="587"/>
    </location>
</feature>
<accession>A0A814N9A3</accession>
<reference evidence="2" key="1">
    <citation type="submission" date="2021-02" db="EMBL/GenBank/DDBJ databases">
        <authorList>
            <person name="Nowell W R."/>
        </authorList>
    </citation>
    <scope>NUCLEOTIDE SEQUENCE</scope>
</reference>
<feature type="compositionally biased region" description="Basic and acidic residues" evidence="1">
    <location>
        <begin position="1148"/>
        <end position="1168"/>
    </location>
</feature>
<feature type="compositionally biased region" description="Basic and acidic residues" evidence="1">
    <location>
        <begin position="718"/>
        <end position="735"/>
    </location>
</feature>
<feature type="region of interest" description="Disordered" evidence="1">
    <location>
        <begin position="355"/>
        <end position="778"/>
    </location>
</feature>
<feature type="compositionally biased region" description="Polar residues" evidence="1">
    <location>
        <begin position="1277"/>
        <end position="1288"/>
    </location>
</feature>
<feature type="region of interest" description="Disordered" evidence="1">
    <location>
        <begin position="1101"/>
        <end position="1293"/>
    </location>
</feature>
<dbReference type="InterPro" id="IPR027968">
    <property type="entry name" value="JHY"/>
</dbReference>
<feature type="region of interest" description="Disordered" evidence="1">
    <location>
        <begin position="60"/>
        <end position="82"/>
    </location>
</feature>
<feature type="region of interest" description="Disordered" evidence="1">
    <location>
        <begin position="813"/>
        <end position="833"/>
    </location>
</feature>
<feature type="compositionally biased region" description="Basic and acidic residues" evidence="1">
    <location>
        <begin position="431"/>
        <end position="444"/>
    </location>
</feature>
<gene>
    <name evidence="2" type="ORF">EDS130_LOCUS19408</name>
</gene>
<sequence>MNRWSFVEKTTSCDINQNEFIQMAALDKMIIDDRDLANRYFGENTLDDLNTDQFLFSKQTKTTQEESSLKSRTKQDTSTKEDDLTGLFGRRVYLESPSFDNKEEEDMYRYVPSRLSEVPAPLVEGTAPTMTTDTLIDSLDFELDLLGAAHTRHRFPYRTTTQLLQDSKPPAPLTQLQNPSKPFSLTNAPRADPRQDPLLGPLLAELDTMTTQQQQQQQQLTQPMYRRNSVPYEPNLIRPAVQSQSNHLLSNTANRTVNEALLEAELYDSLDPKDHQPSYDRQHIIFSAPNSTSSHQIQQQQPQRLPPRPLNMNNVDVFMPTSYDNGTGVFSNQYGANDQMFQQPLLNALGQNYVPNARQQPSSQHQQQLQPQTEQRDKSYDDIYSRMSPPQRSGYGPSQQQPANNNTSNHQYQSQPQQQQRRQQQQQQHPQQREPSDKSYDDIYSRMSPPNRAPYMPAQHQQQPQHQPNNMNPYQHQLPPPVPNRQATYNNNNIPDNENDPFNEFQDMFGTTQYQHTSQLPPQQYPPTTQQPRMMPPPAASQHQSMPPGPPSFRQQRMPPPAQQQQTMNPSQPPPFPQTRMPQPPAAPASFQQPRMPPPQYPSQQQQQQQQQQQYQKSPVSTQQNDEYHSFSPFKQQQQHPHQQQYYDEEFLNTNYPSNNQDMFFTDVNDDQFDQNPYQQQHSQGQPMSNQQNVEQQDDQDSKRQAVWNELQRTNAKVQEKNAKKRESANRRDQILKGTYVPNNAWTSTGSKLSSAQSKTGAKSPPARRPPLPPASNTNYIEENIDMIKNKENFYHRYPAKKYENLYSKRKDLFGGGTNNNQRNEQNGNQNAHNNFDQVQPMNHDTGTYSNSEHQSNLPVTINLNPGNRTQNENLPATVSIPLDSHITRVGDKISVNIDVRLLDLQNMKQQQQNHGADHSGLDPLDRHIRKLENSIDQSLPPTHSPPRRSSPPASVPYPIVNPSIGRYGKTTLGSGQSAYSPPSYKSTDHYSYSAKARQEDSYLSKLTHVKKPVNYKPYTGRDFEQFKKNYAFGSGYLGFDYDNPEYKEKSDKILKTKEYAQQIEVRNKKILADAPRRTLSETRKPQPEPSVTQRALEYARVSTRHKIPLNSATQPSPPYRDEPAPLQRRPTEVPRPPPVPRQAPKVVHNDDHDLVERLAQRHERDKAQVQGILNPSQKRREQLFDDDDHRMTDVEKLAQERANQRRSSPPKQPHPPAPSTNGNARRPLRFDKPLLPDEPVVPSQPQTRVVPQPPTQQLSTQQQPAQAKSPAPQIQHTVKQQHSNVDQLANRHNDEKILMEAIRKELSERPLDDDEELVVVEQ</sequence>
<name>A0A814N9A3_ADIRI</name>
<organism evidence="2 3">
    <name type="scientific">Adineta ricciae</name>
    <name type="common">Rotifer</name>
    <dbReference type="NCBI Taxonomy" id="249248"/>
    <lineage>
        <taxon>Eukaryota</taxon>
        <taxon>Metazoa</taxon>
        <taxon>Spiralia</taxon>
        <taxon>Gnathifera</taxon>
        <taxon>Rotifera</taxon>
        <taxon>Eurotatoria</taxon>
        <taxon>Bdelloidea</taxon>
        <taxon>Adinetida</taxon>
        <taxon>Adinetidae</taxon>
        <taxon>Adineta</taxon>
    </lineage>
</organism>
<evidence type="ECO:0000256" key="1">
    <source>
        <dbReference type="SAM" id="MobiDB-lite"/>
    </source>
</evidence>
<feature type="compositionally biased region" description="Basic and acidic residues" evidence="1">
    <location>
        <begin position="63"/>
        <end position="82"/>
    </location>
</feature>
<feature type="region of interest" description="Disordered" evidence="1">
    <location>
        <begin position="163"/>
        <end position="198"/>
    </location>
</feature>
<feature type="compositionally biased region" description="Basic and acidic residues" evidence="1">
    <location>
        <begin position="374"/>
        <end position="384"/>
    </location>
</feature>
<feature type="compositionally biased region" description="Low complexity" evidence="1">
    <location>
        <begin position="602"/>
        <end position="624"/>
    </location>
</feature>
<dbReference type="OrthoDB" id="10057281at2759"/>
<evidence type="ECO:0000313" key="3">
    <source>
        <dbReference type="Proteomes" id="UP000663852"/>
    </source>
</evidence>
<feature type="compositionally biased region" description="Low complexity" evidence="1">
    <location>
        <begin position="819"/>
        <end position="833"/>
    </location>
</feature>
<feature type="compositionally biased region" description="Basic and acidic residues" evidence="1">
    <location>
        <begin position="1075"/>
        <end position="1087"/>
    </location>
</feature>
<feature type="compositionally biased region" description="Polar residues" evidence="1">
    <location>
        <begin position="174"/>
        <end position="187"/>
    </location>
</feature>
<feature type="compositionally biased region" description="Polar residues" evidence="1">
    <location>
        <begin position="388"/>
        <end position="409"/>
    </location>
</feature>
<dbReference type="PANTHER" id="PTHR48125">
    <property type="entry name" value="LP07818P1"/>
    <property type="match status" value="1"/>
</dbReference>
<feature type="region of interest" description="Disordered" evidence="1">
    <location>
        <begin position="936"/>
        <end position="962"/>
    </location>
</feature>
<feature type="compositionally biased region" description="Low complexity" evidence="1">
    <location>
        <begin position="359"/>
        <end position="373"/>
    </location>
</feature>
<comment type="caution">
    <text evidence="2">The sequence shown here is derived from an EMBL/GenBank/DDBJ whole genome shotgun (WGS) entry which is preliminary data.</text>
</comment>
<feature type="compositionally biased region" description="Low complexity" evidence="1">
    <location>
        <begin position="636"/>
        <end position="645"/>
    </location>
</feature>
<evidence type="ECO:0000313" key="2">
    <source>
        <dbReference type="EMBL" id="CAF1089654.1"/>
    </source>
</evidence>
<feature type="compositionally biased region" description="Low complexity" evidence="1">
    <location>
        <begin position="1241"/>
        <end position="1276"/>
    </location>
</feature>
<feature type="compositionally biased region" description="Polar residues" evidence="1">
    <location>
        <begin position="674"/>
        <end position="695"/>
    </location>
</feature>
<dbReference type="Pfam" id="PF15261">
    <property type="entry name" value="JHY"/>
    <property type="match status" value="1"/>
</dbReference>
<feature type="compositionally biased region" description="Polar residues" evidence="1">
    <location>
        <begin position="741"/>
        <end position="761"/>
    </location>
</feature>
<dbReference type="EMBL" id="CAJNOJ010000093">
    <property type="protein sequence ID" value="CAF1089654.1"/>
    <property type="molecule type" value="Genomic_DNA"/>
</dbReference>
<protein>
    <submittedName>
        <fullName evidence="2">Uncharacterized protein</fullName>
    </submittedName>
</protein>
<feature type="compositionally biased region" description="Low complexity" evidence="1">
    <location>
        <begin position="490"/>
        <end position="504"/>
    </location>
</feature>